<accession>A0AAD5UBH8</accession>
<name>A0AAD5UBH8_9FUNG</name>
<dbReference type="InterPro" id="IPR031107">
    <property type="entry name" value="Small_HSP"/>
</dbReference>
<evidence type="ECO:0000256" key="2">
    <source>
        <dbReference type="PROSITE-ProRule" id="PRU00285"/>
    </source>
</evidence>
<dbReference type="EMBL" id="JADGKB010000118">
    <property type="protein sequence ID" value="KAJ3253140.1"/>
    <property type="molecule type" value="Genomic_DNA"/>
</dbReference>
<proteinExistence type="inferred from homology"/>
<dbReference type="SUPFAM" id="SSF49764">
    <property type="entry name" value="HSP20-like chaperones"/>
    <property type="match status" value="1"/>
</dbReference>
<keyword evidence="1" id="KW-0346">Stress response</keyword>
<gene>
    <name evidence="5" type="ORF">HK103_000833</name>
</gene>
<dbReference type="Pfam" id="PF00011">
    <property type="entry name" value="HSP20"/>
    <property type="match status" value="1"/>
</dbReference>
<sequence length="136" mass="15379">MSLVQRLFPELQTLSRLSDPFESEFKSLRQLSQLPAIDVKETKEAFVVHADVPGFAREEIDISLNGPVLALKGNKEKKEEKKDETQHIQERIQSSFYRSITLPETFAPENVKASLKDGILEITIPKNAVTKKITIS</sequence>
<reference evidence="5" key="1">
    <citation type="submission" date="2020-05" db="EMBL/GenBank/DDBJ databases">
        <title>Phylogenomic resolution of chytrid fungi.</title>
        <authorList>
            <person name="Stajich J.E."/>
            <person name="Amses K."/>
            <person name="Simmons R."/>
            <person name="Seto K."/>
            <person name="Myers J."/>
            <person name="Bonds A."/>
            <person name="Quandt C.A."/>
            <person name="Barry K."/>
            <person name="Liu P."/>
            <person name="Grigoriev I."/>
            <person name="Longcore J.E."/>
            <person name="James T.Y."/>
        </authorList>
    </citation>
    <scope>NUCLEOTIDE SEQUENCE</scope>
    <source>
        <strain evidence="5">PLAUS21</strain>
    </source>
</reference>
<comment type="similarity">
    <text evidence="2 3">Belongs to the small heat shock protein (HSP20) family.</text>
</comment>
<dbReference type="Proteomes" id="UP001210925">
    <property type="component" value="Unassembled WGS sequence"/>
</dbReference>
<evidence type="ECO:0000313" key="5">
    <source>
        <dbReference type="EMBL" id="KAJ3253140.1"/>
    </source>
</evidence>
<evidence type="ECO:0000259" key="4">
    <source>
        <dbReference type="PROSITE" id="PS01031"/>
    </source>
</evidence>
<dbReference type="AlphaFoldDB" id="A0AAD5UBH8"/>
<dbReference type="PROSITE" id="PS01031">
    <property type="entry name" value="SHSP"/>
    <property type="match status" value="1"/>
</dbReference>
<evidence type="ECO:0000313" key="6">
    <source>
        <dbReference type="Proteomes" id="UP001210925"/>
    </source>
</evidence>
<dbReference type="InterPro" id="IPR002068">
    <property type="entry name" value="A-crystallin/Hsp20_dom"/>
</dbReference>
<organism evidence="5 6">
    <name type="scientific">Boothiomyces macroporosus</name>
    <dbReference type="NCBI Taxonomy" id="261099"/>
    <lineage>
        <taxon>Eukaryota</taxon>
        <taxon>Fungi</taxon>
        <taxon>Fungi incertae sedis</taxon>
        <taxon>Chytridiomycota</taxon>
        <taxon>Chytridiomycota incertae sedis</taxon>
        <taxon>Chytridiomycetes</taxon>
        <taxon>Rhizophydiales</taxon>
        <taxon>Terramycetaceae</taxon>
        <taxon>Boothiomyces</taxon>
    </lineage>
</organism>
<dbReference type="PANTHER" id="PTHR11527">
    <property type="entry name" value="HEAT-SHOCK PROTEIN 20 FAMILY MEMBER"/>
    <property type="match status" value="1"/>
</dbReference>
<keyword evidence="6" id="KW-1185">Reference proteome</keyword>
<protein>
    <recommendedName>
        <fullName evidence="4">SHSP domain-containing protein</fullName>
    </recommendedName>
</protein>
<dbReference type="Gene3D" id="2.60.40.790">
    <property type="match status" value="1"/>
</dbReference>
<dbReference type="CDD" id="cd06464">
    <property type="entry name" value="ACD_sHsps-like"/>
    <property type="match status" value="1"/>
</dbReference>
<comment type="caution">
    <text evidence="5">The sequence shown here is derived from an EMBL/GenBank/DDBJ whole genome shotgun (WGS) entry which is preliminary data.</text>
</comment>
<evidence type="ECO:0000256" key="1">
    <source>
        <dbReference type="ARBA" id="ARBA00023016"/>
    </source>
</evidence>
<evidence type="ECO:0000256" key="3">
    <source>
        <dbReference type="RuleBase" id="RU003616"/>
    </source>
</evidence>
<dbReference type="InterPro" id="IPR008978">
    <property type="entry name" value="HSP20-like_chaperone"/>
</dbReference>
<feature type="domain" description="SHSP" evidence="4">
    <location>
        <begin position="28"/>
        <end position="136"/>
    </location>
</feature>